<proteinExistence type="predicted"/>
<dbReference type="EMBL" id="JBAKIA010000028">
    <property type="protein sequence ID" value="MEJ8476804.1"/>
    <property type="molecule type" value="Genomic_DNA"/>
</dbReference>
<name>A0ABU8TRJ6_9HYPH</name>
<comment type="caution">
    <text evidence="1">The sequence shown here is derived from an EMBL/GenBank/DDBJ whole genome shotgun (WGS) entry which is preliminary data.</text>
</comment>
<sequence>MRSFGIAEGYPVTDDTIRLEAIDQVFEIDRFLLQGSPEPFDEDVVHAPAAPVHRDAYASFGQRGDPSRPRKL</sequence>
<keyword evidence="2" id="KW-1185">Reference proteome</keyword>
<evidence type="ECO:0000313" key="1">
    <source>
        <dbReference type="EMBL" id="MEJ8476804.1"/>
    </source>
</evidence>
<organism evidence="1 2">
    <name type="scientific">Roseibium algae</name>
    <dbReference type="NCBI Taxonomy" id="3123038"/>
    <lineage>
        <taxon>Bacteria</taxon>
        <taxon>Pseudomonadati</taxon>
        <taxon>Pseudomonadota</taxon>
        <taxon>Alphaproteobacteria</taxon>
        <taxon>Hyphomicrobiales</taxon>
        <taxon>Stappiaceae</taxon>
        <taxon>Roseibium</taxon>
    </lineage>
</organism>
<evidence type="ECO:0000313" key="2">
    <source>
        <dbReference type="Proteomes" id="UP001385499"/>
    </source>
</evidence>
<protein>
    <submittedName>
        <fullName evidence="1">Uncharacterized protein</fullName>
    </submittedName>
</protein>
<dbReference type="Proteomes" id="UP001385499">
    <property type="component" value="Unassembled WGS sequence"/>
</dbReference>
<accession>A0ABU8TRJ6</accession>
<reference evidence="1 2" key="1">
    <citation type="submission" date="2024-02" db="EMBL/GenBank/DDBJ databases">
        <title>Roseibium algae sp. nov., isolated from marine alga (Grateloupia sp.), showing potential in myo-inositol conversion.</title>
        <authorList>
            <person name="Wang Y."/>
        </authorList>
    </citation>
    <scope>NUCLEOTIDE SEQUENCE [LARGE SCALE GENOMIC DNA]</scope>
    <source>
        <strain evidence="1 2">H3510</strain>
    </source>
</reference>
<gene>
    <name evidence="1" type="ORF">V6575_22220</name>
</gene>